<keyword evidence="3" id="KW-0805">Transcription regulation</keyword>
<dbReference type="Proteomes" id="UP000735302">
    <property type="component" value="Unassembled WGS sequence"/>
</dbReference>
<proteinExistence type="predicted"/>
<dbReference type="AlphaFoldDB" id="A0AAV3ZRB9"/>
<evidence type="ECO:0000256" key="6">
    <source>
        <dbReference type="SAM" id="MobiDB-lite"/>
    </source>
</evidence>
<accession>A0AAV3ZRB9</accession>
<keyword evidence="8" id="KW-1185">Reference proteome</keyword>
<dbReference type="EMBL" id="BLXT01002714">
    <property type="protein sequence ID" value="GFN96997.1"/>
    <property type="molecule type" value="Genomic_DNA"/>
</dbReference>
<evidence type="ECO:0000256" key="4">
    <source>
        <dbReference type="ARBA" id="ARBA00023163"/>
    </source>
</evidence>
<reference evidence="7 8" key="1">
    <citation type="journal article" date="2021" name="Elife">
        <title>Chloroplast acquisition without the gene transfer in kleptoplastic sea slugs, Plakobranchus ocellatus.</title>
        <authorList>
            <person name="Maeda T."/>
            <person name="Takahashi S."/>
            <person name="Yoshida T."/>
            <person name="Shimamura S."/>
            <person name="Takaki Y."/>
            <person name="Nagai Y."/>
            <person name="Toyoda A."/>
            <person name="Suzuki Y."/>
            <person name="Arimoto A."/>
            <person name="Ishii H."/>
            <person name="Satoh N."/>
            <person name="Nishiyama T."/>
            <person name="Hasebe M."/>
            <person name="Maruyama T."/>
            <person name="Minagawa J."/>
            <person name="Obokata J."/>
            <person name="Shigenobu S."/>
        </authorList>
    </citation>
    <scope>NUCLEOTIDE SEQUENCE [LARGE SCALE GENOMIC DNA]</scope>
</reference>
<name>A0AAV3ZRB9_9GAST</name>
<comment type="subcellular location">
    <subcellularLocation>
        <location evidence="1">Nucleus</location>
    </subcellularLocation>
</comment>
<keyword evidence="5" id="KW-0539">Nucleus</keyword>
<evidence type="ECO:0000313" key="7">
    <source>
        <dbReference type="EMBL" id="GFN96997.1"/>
    </source>
</evidence>
<gene>
    <name evidence="7" type="ORF">PoB_002350300</name>
</gene>
<keyword evidence="2" id="KW-0678">Repressor</keyword>
<feature type="region of interest" description="Disordered" evidence="6">
    <location>
        <begin position="1"/>
        <end position="60"/>
    </location>
</feature>
<dbReference type="Pfam" id="PF08598">
    <property type="entry name" value="Sds3"/>
    <property type="match status" value="1"/>
</dbReference>
<keyword evidence="4" id="KW-0804">Transcription</keyword>
<dbReference type="InterPro" id="IPR013907">
    <property type="entry name" value="Sds3"/>
</dbReference>
<feature type="compositionally biased region" description="Acidic residues" evidence="6">
    <location>
        <begin position="13"/>
        <end position="41"/>
    </location>
</feature>
<dbReference type="GO" id="GO:0010468">
    <property type="term" value="P:regulation of gene expression"/>
    <property type="evidence" value="ECO:0007669"/>
    <property type="project" value="UniProtKB-ARBA"/>
</dbReference>
<comment type="caution">
    <text evidence="7">The sequence shown here is derived from an EMBL/GenBank/DDBJ whole genome shotgun (WGS) entry which is preliminary data.</text>
</comment>
<evidence type="ECO:0000256" key="2">
    <source>
        <dbReference type="ARBA" id="ARBA00022491"/>
    </source>
</evidence>
<evidence type="ECO:0000256" key="1">
    <source>
        <dbReference type="ARBA" id="ARBA00004123"/>
    </source>
</evidence>
<protein>
    <submittedName>
        <fullName evidence="7">Sin3 histone deacetylase corepressor complex component sds3</fullName>
    </submittedName>
</protein>
<dbReference type="GO" id="GO:0005654">
    <property type="term" value="C:nucleoplasm"/>
    <property type="evidence" value="ECO:0007669"/>
    <property type="project" value="UniProtKB-ARBA"/>
</dbReference>
<organism evidence="7 8">
    <name type="scientific">Plakobranchus ocellatus</name>
    <dbReference type="NCBI Taxonomy" id="259542"/>
    <lineage>
        <taxon>Eukaryota</taxon>
        <taxon>Metazoa</taxon>
        <taxon>Spiralia</taxon>
        <taxon>Lophotrochozoa</taxon>
        <taxon>Mollusca</taxon>
        <taxon>Gastropoda</taxon>
        <taxon>Heterobranchia</taxon>
        <taxon>Euthyneura</taxon>
        <taxon>Panpulmonata</taxon>
        <taxon>Sacoglossa</taxon>
        <taxon>Placobranchoidea</taxon>
        <taxon>Plakobranchidae</taxon>
        <taxon>Plakobranchus</taxon>
    </lineage>
</organism>
<evidence type="ECO:0000256" key="3">
    <source>
        <dbReference type="ARBA" id="ARBA00023015"/>
    </source>
</evidence>
<evidence type="ECO:0000313" key="8">
    <source>
        <dbReference type="Proteomes" id="UP000735302"/>
    </source>
</evidence>
<evidence type="ECO:0000256" key="5">
    <source>
        <dbReference type="ARBA" id="ARBA00023242"/>
    </source>
</evidence>
<sequence length="117" mass="13308">MTSYVNSSKNDNDYDGAESSDLDDDKDDDQASDEDTADASETEDKPKNSHVSTSGQRTEIKEQMYQDKLAQIKKQIGMLKEGSLPEFLKRTKKIEVQYRERLSQNEIDKTVEVRLAA</sequence>